<feature type="region of interest" description="Disordered" evidence="1">
    <location>
        <begin position="1"/>
        <end position="36"/>
    </location>
</feature>
<comment type="caution">
    <text evidence="3">The sequence shown here is derived from an EMBL/GenBank/DDBJ whole genome shotgun (WGS) entry which is preliminary data.</text>
</comment>
<keyword evidence="2" id="KW-0812">Transmembrane</keyword>
<proteinExistence type="predicted"/>
<dbReference type="RefSeq" id="XP_064765751.1">
    <property type="nucleotide sequence ID" value="XM_064913634.1"/>
</dbReference>
<feature type="transmembrane region" description="Helical" evidence="2">
    <location>
        <begin position="116"/>
        <end position="143"/>
    </location>
</feature>
<keyword evidence="2" id="KW-1133">Transmembrane helix</keyword>
<evidence type="ECO:0000313" key="4">
    <source>
        <dbReference type="Proteomes" id="UP001498771"/>
    </source>
</evidence>
<keyword evidence="2" id="KW-0472">Membrane</keyword>
<evidence type="ECO:0000256" key="1">
    <source>
        <dbReference type="SAM" id="MobiDB-lite"/>
    </source>
</evidence>
<name>A0ABR1EYN6_9ASCO</name>
<organism evidence="3 4">
    <name type="scientific">Myxozyma melibiosi</name>
    <dbReference type="NCBI Taxonomy" id="54550"/>
    <lineage>
        <taxon>Eukaryota</taxon>
        <taxon>Fungi</taxon>
        <taxon>Dikarya</taxon>
        <taxon>Ascomycota</taxon>
        <taxon>Saccharomycotina</taxon>
        <taxon>Lipomycetes</taxon>
        <taxon>Lipomycetales</taxon>
        <taxon>Lipomycetaceae</taxon>
        <taxon>Myxozyma</taxon>
    </lineage>
</organism>
<sequence length="597" mass="65952">MESPAPSPPHSTRTSTSSLEDPFSGHDHADYEQEFDSLPMLDRDAMDLPMRAPEADPIDLPMRDGSLAEVASPEGPFLDRSAIGYSQVPTVDAEKMYSFAPPTVSIRKTRRRICGLSIAVFSIILAVVVLLILGLGLGLGLGLKKHQAVSSNEDTSTVHISSKVTEARATLESGSSLADSFCKPKSSLFNDTIPTLKSWNQSQEFDAFVTTTWTDGSAGGVKLSYTPDSDDYSNILPYVYKSDYLDLDIEYGVRVTLQIFLDDGYDPSLDLIAIQAQVNVGQALTQSTSVVWKWSNLQYELDANGYNATTFTIQDVFTVPSTIDVTDSSHFQFLIYMSPFNQTGYVLSASIFNSTDTTCDGDDPNYPALDLDYELDQETSTIMVQSNSNVTKFDKSAESLFCSFDSTILGEDVANLTMGWYSISRDDDGETNFFDQIIWEDDRVGGYGLQSESGDRDTCRSWLSITKNLTMNAGYGFKFSFKTILSSSFDSSADREAIRAVIFPEEDSNSPVYEATLMQNEIYEYGWNDTVVTVQVYFISSDKYNSTVFQVYGQDVDQTTYYFLVDVYADGKDTSCGFTDPDYVQSSITGLSSSDGD</sequence>
<evidence type="ECO:0000256" key="2">
    <source>
        <dbReference type="SAM" id="Phobius"/>
    </source>
</evidence>
<reference evidence="3 4" key="1">
    <citation type="submission" date="2024-03" db="EMBL/GenBank/DDBJ databases">
        <title>Genome-scale model development and genomic sequencing of the oleaginous clade Lipomyces.</title>
        <authorList>
            <consortium name="Lawrence Berkeley National Laboratory"/>
            <person name="Czajka J.J."/>
            <person name="Han Y."/>
            <person name="Kim J."/>
            <person name="Mondo S.J."/>
            <person name="Hofstad B.A."/>
            <person name="Robles A."/>
            <person name="Haridas S."/>
            <person name="Riley R."/>
            <person name="LaButti K."/>
            <person name="Pangilinan J."/>
            <person name="Andreopoulos W."/>
            <person name="Lipzen A."/>
            <person name="Yan J."/>
            <person name="Wang M."/>
            <person name="Ng V."/>
            <person name="Grigoriev I.V."/>
            <person name="Spatafora J.W."/>
            <person name="Magnuson J.K."/>
            <person name="Baker S.E."/>
            <person name="Pomraning K.R."/>
        </authorList>
    </citation>
    <scope>NUCLEOTIDE SEQUENCE [LARGE SCALE GENOMIC DNA]</scope>
    <source>
        <strain evidence="3 4">Phaff 52-87</strain>
    </source>
</reference>
<dbReference type="GeneID" id="90039146"/>
<dbReference type="EMBL" id="JBBJBU010000015">
    <property type="protein sequence ID" value="KAK7202718.1"/>
    <property type="molecule type" value="Genomic_DNA"/>
</dbReference>
<evidence type="ECO:0000313" key="3">
    <source>
        <dbReference type="EMBL" id="KAK7202718.1"/>
    </source>
</evidence>
<dbReference type="Proteomes" id="UP001498771">
    <property type="component" value="Unassembled WGS sequence"/>
</dbReference>
<accession>A0ABR1EYN6</accession>
<keyword evidence="4" id="KW-1185">Reference proteome</keyword>
<gene>
    <name evidence="3" type="ORF">BZA70DRAFT_284792</name>
</gene>
<protein>
    <submittedName>
        <fullName evidence="3">Uncharacterized protein</fullName>
    </submittedName>
</protein>